<evidence type="ECO:0000313" key="12">
    <source>
        <dbReference type="Proteomes" id="UP000203433"/>
    </source>
</evidence>
<reference evidence="11 12" key="1">
    <citation type="journal article" date="2015" name="J. Virol.">
        <title>A betabaculovirus-encoded gp64 homolog is a functional envelope fusion protein.</title>
        <authorList>
            <person name="Ardisson-Araujo D.M."/>
            <person name="Melo F.L."/>
            <person name="Clem R.J."/>
            <person name="Wolff J.L."/>
            <person name="Ribeiro B.M."/>
        </authorList>
    </citation>
    <scope>NUCLEOTIDE SEQUENCE [LARGE SCALE GENOMIC DNA]</scope>
    <source>
        <strain evidence="11 12">Parana-2009</strain>
    </source>
</reference>
<comment type="similarity">
    <text evidence="2">Belongs to the baculoviridae E56 family.</text>
</comment>
<evidence type="ECO:0000256" key="3">
    <source>
        <dbReference type="ARBA" id="ARBA00022692"/>
    </source>
</evidence>
<organism evidence="11 12">
    <name type="scientific">Diatraea saccharalis granulovirus</name>
    <dbReference type="NCBI Taxonomy" id="1675862"/>
    <lineage>
        <taxon>Viruses</taxon>
        <taxon>Viruses incertae sedis</taxon>
        <taxon>Naldaviricetes</taxon>
        <taxon>Lefavirales</taxon>
        <taxon>Baculoviridae</taxon>
        <taxon>Betabaculovirus</taxon>
        <taxon>Betabaculovirus disaccharalis</taxon>
    </lineage>
</organism>
<evidence type="ECO:0000256" key="5">
    <source>
        <dbReference type="ARBA" id="ARBA00022879"/>
    </source>
</evidence>
<evidence type="ECO:0000256" key="7">
    <source>
        <dbReference type="ARBA" id="ARBA00022989"/>
    </source>
</evidence>
<evidence type="ECO:0000256" key="9">
    <source>
        <dbReference type="ARBA" id="ARBA00023180"/>
    </source>
</evidence>
<dbReference type="KEGG" id="vg:26373980"/>
<dbReference type="RefSeq" id="YP_009182210.1">
    <property type="nucleotide sequence ID" value="NC_028491.1"/>
</dbReference>
<name>A0A0R7EYW3_9BBAC</name>
<evidence type="ECO:0000256" key="10">
    <source>
        <dbReference type="SAM" id="Phobius"/>
    </source>
</evidence>
<accession>A0A0R7EYW3</accession>
<dbReference type="EMBL" id="KP296186">
    <property type="protein sequence ID" value="AKN80774.1"/>
    <property type="molecule type" value="Genomic_DNA"/>
</dbReference>
<keyword evidence="12" id="KW-1185">Reference proteome</keyword>
<evidence type="ECO:0000256" key="4">
    <source>
        <dbReference type="ARBA" id="ARBA00022844"/>
    </source>
</evidence>
<dbReference type="Proteomes" id="UP000203433">
    <property type="component" value="Segment"/>
</dbReference>
<dbReference type="GeneID" id="26373980"/>
<comment type="subcellular location">
    <subcellularLocation>
        <location evidence="1">Virion membrane</location>
    </subcellularLocation>
</comment>
<keyword evidence="4" id="KW-0946">Virion</keyword>
<dbReference type="GO" id="GO:0055036">
    <property type="term" value="C:virion membrane"/>
    <property type="evidence" value="ECO:0007669"/>
    <property type="project" value="UniProtKB-SubCell"/>
</dbReference>
<gene>
    <name evidence="11" type="primary">odv-e56 (pif-6)</name>
</gene>
<protein>
    <submittedName>
        <fullName evidence="11">ODV-E56, per os infectivity factor 6</fullName>
    </submittedName>
</protein>
<evidence type="ECO:0000256" key="8">
    <source>
        <dbReference type="ARBA" id="ARBA00023136"/>
    </source>
</evidence>
<evidence type="ECO:0000313" key="11">
    <source>
        <dbReference type="EMBL" id="AKN80774.1"/>
    </source>
</evidence>
<keyword evidence="3 10" id="KW-0812">Transmembrane</keyword>
<dbReference type="InterPro" id="IPR006733">
    <property type="entry name" value="Baculo_ODV-E56"/>
</dbReference>
<evidence type="ECO:0000256" key="2">
    <source>
        <dbReference type="ARBA" id="ARBA00008534"/>
    </source>
</evidence>
<dbReference type="OrthoDB" id="8860at10239"/>
<evidence type="ECO:0000256" key="1">
    <source>
        <dbReference type="ARBA" id="ARBA00004182"/>
    </source>
</evidence>
<feature type="transmembrane region" description="Helical" evidence="10">
    <location>
        <begin position="340"/>
        <end position="361"/>
    </location>
</feature>
<keyword evidence="9" id="KW-0325">Glycoprotein</keyword>
<keyword evidence="8 10" id="KW-0472">Membrane</keyword>
<dbReference type="GO" id="GO:0019031">
    <property type="term" value="C:viral envelope"/>
    <property type="evidence" value="ECO:0007669"/>
    <property type="project" value="UniProtKB-KW"/>
</dbReference>
<proteinExistence type="inferred from homology"/>
<dbReference type="Pfam" id="PF04639">
    <property type="entry name" value="Baculo_E56"/>
    <property type="match status" value="1"/>
</dbReference>
<keyword evidence="7 10" id="KW-1133">Transmembrane helix</keyword>
<keyword evidence="5" id="KW-0261">Viral envelope protein</keyword>
<keyword evidence="6" id="KW-0426">Late protein</keyword>
<evidence type="ECO:0000256" key="6">
    <source>
        <dbReference type="ARBA" id="ARBA00022921"/>
    </source>
</evidence>
<sequence length="375" mass="41699">MKNRPLYIYTITYDKIMTSFFSGLRRTNKVYPNTNSFLNDHTLFIRNRTPAGINLNNPVTTNIPGSTNVRPGFNINNSFVSNANINSMLRNNDITNIRQTFPSINNNQMNGLRNLRRADNIPDSTFHTLQTRKANVKRSNPETAVRDRSGVENALANNPRLANYLRGAGYVTLFGAGVYLIINVADLVGSIVEALNRTGGSWYFRGNNGAEGFDNIQACVLRYRSCGMPFADIQNDVCVLDPHDPNIVDPLMTIEEARTFCTGYNREREGTVCRGSDTNADPDSFQYLDISLLPTNQTIQCVEPYDFGDLIADLGLESLLGENGVLTASFDSSQSVTDNFFTIIIVIGGLLLLALIIFIIFKIIMYKKAAEVITT</sequence>